<dbReference type="EMBL" id="MU268044">
    <property type="protein sequence ID" value="KAH7906266.1"/>
    <property type="molecule type" value="Genomic_DNA"/>
</dbReference>
<gene>
    <name evidence="1" type="ORF">BJ138DRAFT_1105299</name>
</gene>
<protein>
    <submittedName>
        <fullName evidence="1">Uncharacterized protein</fullName>
    </submittedName>
</protein>
<name>A0ACB7ZYU2_9AGAM</name>
<evidence type="ECO:0000313" key="1">
    <source>
        <dbReference type="EMBL" id="KAH7906266.1"/>
    </source>
</evidence>
<sequence>MFISSILALVAFSMFTAAACPEGRTEICCGPHYNPGWEVIALPRDLGRATKIVIVTSAVSQYPMMARRQMTVGHTESSATECFVGTVCHIQLYSLLSEVNIARFYKMDLRGRISTLPDITSVGTRPAHASWITVATTS</sequence>
<reference evidence="1" key="1">
    <citation type="journal article" date="2021" name="New Phytol.">
        <title>Evolutionary innovations through gain and loss of genes in the ectomycorrhizal Boletales.</title>
        <authorList>
            <person name="Wu G."/>
            <person name="Miyauchi S."/>
            <person name="Morin E."/>
            <person name="Kuo A."/>
            <person name="Drula E."/>
            <person name="Varga T."/>
            <person name="Kohler A."/>
            <person name="Feng B."/>
            <person name="Cao Y."/>
            <person name="Lipzen A."/>
            <person name="Daum C."/>
            <person name="Hundley H."/>
            <person name="Pangilinan J."/>
            <person name="Johnson J."/>
            <person name="Barry K."/>
            <person name="LaButti K."/>
            <person name="Ng V."/>
            <person name="Ahrendt S."/>
            <person name="Min B."/>
            <person name="Choi I.G."/>
            <person name="Park H."/>
            <person name="Plett J.M."/>
            <person name="Magnuson J."/>
            <person name="Spatafora J.W."/>
            <person name="Nagy L.G."/>
            <person name="Henrissat B."/>
            <person name="Grigoriev I.V."/>
            <person name="Yang Z.L."/>
            <person name="Xu J."/>
            <person name="Martin F.M."/>
        </authorList>
    </citation>
    <scope>NUCLEOTIDE SEQUENCE</scope>
    <source>
        <strain evidence="1">ATCC 28755</strain>
    </source>
</reference>
<comment type="caution">
    <text evidence="1">The sequence shown here is derived from an EMBL/GenBank/DDBJ whole genome shotgun (WGS) entry which is preliminary data.</text>
</comment>
<organism evidence="1 2">
    <name type="scientific">Hygrophoropsis aurantiaca</name>
    <dbReference type="NCBI Taxonomy" id="72124"/>
    <lineage>
        <taxon>Eukaryota</taxon>
        <taxon>Fungi</taxon>
        <taxon>Dikarya</taxon>
        <taxon>Basidiomycota</taxon>
        <taxon>Agaricomycotina</taxon>
        <taxon>Agaricomycetes</taxon>
        <taxon>Agaricomycetidae</taxon>
        <taxon>Boletales</taxon>
        <taxon>Coniophorineae</taxon>
        <taxon>Hygrophoropsidaceae</taxon>
        <taxon>Hygrophoropsis</taxon>
    </lineage>
</organism>
<evidence type="ECO:0000313" key="2">
    <source>
        <dbReference type="Proteomes" id="UP000790377"/>
    </source>
</evidence>
<dbReference type="Proteomes" id="UP000790377">
    <property type="component" value="Unassembled WGS sequence"/>
</dbReference>
<keyword evidence="2" id="KW-1185">Reference proteome</keyword>
<accession>A0ACB7ZYU2</accession>
<proteinExistence type="predicted"/>